<evidence type="ECO:0000256" key="5">
    <source>
        <dbReference type="SAM" id="Coils"/>
    </source>
</evidence>
<dbReference type="GO" id="GO:0090435">
    <property type="term" value="P:protein localization to nuclear envelope"/>
    <property type="evidence" value="ECO:0007669"/>
    <property type="project" value="TreeGrafter"/>
</dbReference>
<comment type="subcellular location">
    <subcellularLocation>
        <location evidence="1">Nucleus</location>
    </subcellularLocation>
</comment>
<dbReference type="GO" id="GO:0007097">
    <property type="term" value="P:nuclear migration"/>
    <property type="evidence" value="ECO:0007669"/>
    <property type="project" value="TreeGrafter"/>
</dbReference>
<dbReference type="PANTHER" id="PTHR45721">
    <property type="entry name" value="LAMIN DM0-RELATED"/>
    <property type="match status" value="1"/>
</dbReference>
<dbReference type="SUPFAM" id="SSF64593">
    <property type="entry name" value="Intermediate filament protein, coiled coil region"/>
    <property type="match status" value="2"/>
</dbReference>
<keyword evidence="2" id="KW-0403">Intermediate filament</keyword>
<evidence type="ECO:0000313" key="10">
    <source>
        <dbReference type="Proteomes" id="UP001201812"/>
    </source>
</evidence>
<dbReference type="PANTHER" id="PTHR45721:SF11">
    <property type="entry name" value="LAMIN DM0-RELATED"/>
    <property type="match status" value="1"/>
</dbReference>
<dbReference type="GO" id="GO:0051664">
    <property type="term" value="P:nuclear pore localization"/>
    <property type="evidence" value="ECO:0007669"/>
    <property type="project" value="TreeGrafter"/>
</dbReference>
<comment type="caution">
    <text evidence="9">The sequence shown here is derived from an EMBL/GenBank/DDBJ whole genome shotgun (WGS) entry which is preliminary data.</text>
</comment>
<dbReference type="Gene3D" id="1.20.5.170">
    <property type="match status" value="1"/>
</dbReference>
<evidence type="ECO:0000256" key="3">
    <source>
        <dbReference type="ARBA" id="ARBA00023054"/>
    </source>
</evidence>
<dbReference type="Gene3D" id="2.60.40.1260">
    <property type="entry name" value="Lamin Tail domain"/>
    <property type="match status" value="1"/>
</dbReference>
<keyword evidence="10" id="KW-1185">Reference proteome</keyword>
<name>A0AAD4NDH4_9BILA</name>
<organism evidence="9 10">
    <name type="scientific">Ditylenchus destructor</name>
    <dbReference type="NCBI Taxonomy" id="166010"/>
    <lineage>
        <taxon>Eukaryota</taxon>
        <taxon>Metazoa</taxon>
        <taxon>Ecdysozoa</taxon>
        <taxon>Nematoda</taxon>
        <taxon>Chromadorea</taxon>
        <taxon>Rhabditida</taxon>
        <taxon>Tylenchina</taxon>
        <taxon>Tylenchomorpha</taxon>
        <taxon>Sphaerularioidea</taxon>
        <taxon>Anguinidae</taxon>
        <taxon>Anguininae</taxon>
        <taxon>Ditylenchus</taxon>
    </lineage>
</organism>
<dbReference type="InterPro" id="IPR001322">
    <property type="entry name" value="Lamin_tail_dom"/>
</dbReference>
<evidence type="ECO:0000256" key="2">
    <source>
        <dbReference type="ARBA" id="ARBA00022754"/>
    </source>
</evidence>
<evidence type="ECO:0000313" key="9">
    <source>
        <dbReference type="EMBL" id="KAI1722325.1"/>
    </source>
</evidence>
<dbReference type="PROSITE" id="PS51842">
    <property type="entry name" value="IF_ROD_2"/>
    <property type="match status" value="1"/>
</dbReference>
<reference evidence="9" key="1">
    <citation type="submission" date="2022-01" db="EMBL/GenBank/DDBJ databases">
        <title>Genome Sequence Resource for Two Populations of Ditylenchus destructor, the Migratory Endoparasitic Phytonematode.</title>
        <authorList>
            <person name="Zhang H."/>
            <person name="Lin R."/>
            <person name="Xie B."/>
        </authorList>
    </citation>
    <scope>NUCLEOTIDE SEQUENCE</scope>
    <source>
        <strain evidence="9">BazhouSP</strain>
    </source>
</reference>
<evidence type="ECO:0000259" key="7">
    <source>
        <dbReference type="PROSITE" id="PS51841"/>
    </source>
</evidence>
<accession>A0AAD4NDH4</accession>
<dbReference type="SUPFAM" id="SSF57997">
    <property type="entry name" value="Tropomyosin"/>
    <property type="match status" value="1"/>
</dbReference>
<evidence type="ECO:0000259" key="8">
    <source>
        <dbReference type="PROSITE" id="PS51842"/>
    </source>
</evidence>
<sequence>MSSKKRASTRTTTTTRESNIHVDTTRDDTESDSTNTSNWSPNTSTNRWNRQQEKAQLSHLNDRLATYIEKVRSLETENASLKVQIRDVEVVEKKEKESLAGRYESKINDLRKQLDALTRQSAKLEIDRAKAVDGHDDLKARNSKLDKDLKAAELRLKNAYHDVQDLTARHNNANNARDIAEKENDALKKEVEDLRTQLDVLRQQLEDEVVLRTELENKLATYKEDLEFSRRSHSNQMEEFRRKRQVEMTSFSTEVENRYQIKLQEQLQAMRADFDARIAQSRAEVDELYKSKLSEASDQASRNRATAADAREEASRYRLLIHDLETQVAGHDAKVAALTRKIADLENAYRRLQDDMEERIQQKDEEIANLQNDAAAMINEYRDLMDLKVQLDTELQAYQKLLESEETRLQITPMASPNVSQQSHHVSFADSLPGVIQSTIRRGTKRKRLDQEDFVDFDQSSKTWKSSSNSDVDVIIDEVDTEGGFIRLKNQGEDDMSIGAWYVRSTADDKEVKFKFHSRQAIKAGKSITIWSNNSGQEHNPPHNIVMKNQKWPVADAIRVELLNDEQEVVAWREAIFEHGYYRAENGSDPDQRCNVM</sequence>
<dbReference type="SMART" id="SM01391">
    <property type="entry name" value="Filament"/>
    <property type="match status" value="1"/>
</dbReference>
<dbReference type="EMBL" id="JAKKPZ010000004">
    <property type="protein sequence ID" value="KAI1722325.1"/>
    <property type="molecule type" value="Genomic_DNA"/>
</dbReference>
<proteinExistence type="predicted"/>
<dbReference type="GO" id="GO:0005652">
    <property type="term" value="C:nuclear lamina"/>
    <property type="evidence" value="ECO:0007669"/>
    <property type="project" value="TreeGrafter"/>
</dbReference>
<gene>
    <name evidence="9" type="ORF">DdX_04637</name>
</gene>
<feature type="region of interest" description="Disordered" evidence="6">
    <location>
        <begin position="1"/>
        <end position="51"/>
    </location>
</feature>
<dbReference type="GO" id="GO:0005882">
    <property type="term" value="C:intermediate filament"/>
    <property type="evidence" value="ECO:0007669"/>
    <property type="project" value="UniProtKB-KW"/>
</dbReference>
<dbReference type="Pfam" id="PF00038">
    <property type="entry name" value="Filament"/>
    <property type="match status" value="1"/>
</dbReference>
<dbReference type="GO" id="GO:0006998">
    <property type="term" value="P:nuclear envelope organization"/>
    <property type="evidence" value="ECO:0007669"/>
    <property type="project" value="TreeGrafter"/>
</dbReference>
<feature type="compositionally biased region" description="Basic and acidic residues" evidence="6">
    <location>
        <begin position="18"/>
        <end position="28"/>
    </location>
</feature>
<protein>
    <submittedName>
        <fullName evidence="9">Intermediate filament protein domain-containing protein</fullName>
    </submittedName>
</protein>
<dbReference type="Pfam" id="PF00932">
    <property type="entry name" value="LTD"/>
    <property type="match status" value="1"/>
</dbReference>
<dbReference type="Proteomes" id="UP001201812">
    <property type="component" value="Unassembled WGS sequence"/>
</dbReference>
<dbReference type="GO" id="GO:0031507">
    <property type="term" value="P:heterochromatin formation"/>
    <property type="evidence" value="ECO:0007669"/>
    <property type="project" value="TreeGrafter"/>
</dbReference>
<dbReference type="Gene3D" id="1.20.5.500">
    <property type="entry name" value="Single helix bin"/>
    <property type="match status" value="1"/>
</dbReference>
<feature type="domain" description="IF rod" evidence="8">
    <location>
        <begin position="53"/>
        <end position="409"/>
    </location>
</feature>
<dbReference type="InterPro" id="IPR039008">
    <property type="entry name" value="IF_rod_dom"/>
</dbReference>
<evidence type="ECO:0000256" key="6">
    <source>
        <dbReference type="SAM" id="MobiDB-lite"/>
    </source>
</evidence>
<evidence type="ECO:0000256" key="1">
    <source>
        <dbReference type="ARBA" id="ARBA00004123"/>
    </source>
</evidence>
<feature type="coiled-coil region" evidence="5">
    <location>
        <begin position="293"/>
        <end position="408"/>
    </location>
</feature>
<keyword evidence="3 5" id="KW-0175">Coiled coil</keyword>
<dbReference type="InterPro" id="IPR036415">
    <property type="entry name" value="Lamin_tail_dom_sf"/>
</dbReference>
<dbReference type="PROSITE" id="PS51841">
    <property type="entry name" value="LTD"/>
    <property type="match status" value="1"/>
</dbReference>
<keyword evidence="4" id="KW-0539">Nucleus</keyword>
<dbReference type="SUPFAM" id="SSF74853">
    <property type="entry name" value="Lamin A/C globular tail domain"/>
    <property type="match status" value="1"/>
</dbReference>
<feature type="domain" description="LTD" evidence="7">
    <location>
        <begin position="460"/>
        <end position="583"/>
    </location>
</feature>
<dbReference type="AlphaFoldDB" id="A0AAD4NDH4"/>
<dbReference type="Gene3D" id="1.20.5.1160">
    <property type="entry name" value="Vasodilator-stimulated phosphoprotein"/>
    <property type="match status" value="2"/>
</dbReference>
<dbReference type="GO" id="GO:0005200">
    <property type="term" value="F:structural constituent of cytoskeleton"/>
    <property type="evidence" value="ECO:0007669"/>
    <property type="project" value="TreeGrafter"/>
</dbReference>
<feature type="compositionally biased region" description="Low complexity" evidence="6">
    <location>
        <begin position="32"/>
        <end position="46"/>
    </location>
</feature>
<evidence type="ECO:0000256" key="4">
    <source>
        <dbReference type="ARBA" id="ARBA00023242"/>
    </source>
</evidence>